<gene>
    <name evidence="4" type="ORF">B0H64DRAFT_426130</name>
</gene>
<dbReference type="InterPro" id="IPR006598">
    <property type="entry name" value="CAP10"/>
</dbReference>
<accession>A0AAE0HBN6</accession>
<feature type="transmembrane region" description="Helical" evidence="2">
    <location>
        <begin position="353"/>
        <end position="373"/>
    </location>
</feature>
<evidence type="ECO:0000313" key="5">
    <source>
        <dbReference type="Proteomes" id="UP001278766"/>
    </source>
</evidence>
<protein>
    <recommendedName>
        <fullName evidence="3">Glycosyl transferase CAP10 domain-containing protein</fullName>
    </recommendedName>
</protein>
<feature type="transmembrane region" description="Helical" evidence="2">
    <location>
        <begin position="244"/>
        <end position="267"/>
    </location>
</feature>
<name>A0AAE0HBN6_9PEZI</name>
<evidence type="ECO:0000313" key="4">
    <source>
        <dbReference type="EMBL" id="KAK3293548.1"/>
    </source>
</evidence>
<feature type="transmembrane region" description="Helical" evidence="2">
    <location>
        <begin position="128"/>
        <end position="156"/>
    </location>
</feature>
<dbReference type="PANTHER" id="PTHR12203:SF61">
    <property type="entry name" value="CAPSULE PROTEIN"/>
    <property type="match status" value="1"/>
</dbReference>
<keyword evidence="2" id="KW-0812">Transmembrane</keyword>
<feature type="compositionally biased region" description="Gly residues" evidence="1">
    <location>
        <begin position="106"/>
        <end position="115"/>
    </location>
</feature>
<dbReference type="AlphaFoldDB" id="A0AAE0HBN6"/>
<proteinExistence type="predicted"/>
<dbReference type="Proteomes" id="UP001278766">
    <property type="component" value="Unassembled WGS sequence"/>
</dbReference>
<reference evidence="4" key="1">
    <citation type="journal article" date="2023" name="Mol. Phylogenet. Evol.">
        <title>Genome-scale phylogeny and comparative genomics of the fungal order Sordariales.</title>
        <authorList>
            <person name="Hensen N."/>
            <person name="Bonometti L."/>
            <person name="Westerberg I."/>
            <person name="Brannstrom I.O."/>
            <person name="Guillou S."/>
            <person name="Cros-Aarteil S."/>
            <person name="Calhoun S."/>
            <person name="Haridas S."/>
            <person name="Kuo A."/>
            <person name="Mondo S."/>
            <person name="Pangilinan J."/>
            <person name="Riley R."/>
            <person name="LaButti K."/>
            <person name="Andreopoulos B."/>
            <person name="Lipzen A."/>
            <person name="Chen C."/>
            <person name="Yan M."/>
            <person name="Daum C."/>
            <person name="Ng V."/>
            <person name="Clum A."/>
            <person name="Steindorff A."/>
            <person name="Ohm R.A."/>
            <person name="Martin F."/>
            <person name="Silar P."/>
            <person name="Natvig D.O."/>
            <person name="Lalanne C."/>
            <person name="Gautier V."/>
            <person name="Ament-Velasquez S.L."/>
            <person name="Kruys A."/>
            <person name="Hutchinson M.I."/>
            <person name="Powell A.J."/>
            <person name="Barry K."/>
            <person name="Miller A.N."/>
            <person name="Grigoriev I.V."/>
            <person name="Debuchy R."/>
            <person name="Gladieux P."/>
            <person name="Hiltunen Thoren M."/>
            <person name="Johannesson H."/>
        </authorList>
    </citation>
    <scope>NUCLEOTIDE SEQUENCE</scope>
    <source>
        <strain evidence="4">CBS 168.71</strain>
    </source>
</reference>
<feature type="transmembrane region" description="Helical" evidence="2">
    <location>
        <begin position="274"/>
        <end position="293"/>
    </location>
</feature>
<dbReference type="GeneID" id="87842661"/>
<comment type="caution">
    <text evidence="4">The sequence shown here is derived from an EMBL/GenBank/DDBJ whole genome shotgun (WGS) entry which is preliminary data.</text>
</comment>
<dbReference type="EMBL" id="JAUEPN010000006">
    <property type="protein sequence ID" value="KAK3293548.1"/>
    <property type="molecule type" value="Genomic_DNA"/>
</dbReference>
<feature type="transmembrane region" description="Helical" evidence="2">
    <location>
        <begin position="327"/>
        <end position="346"/>
    </location>
</feature>
<dbReference type="PANTHER" id="PTHR12203">
    <property type="entry name" value="KDEL LYS-ASP-GLU-LEU CONTAINING - RELATED"/>
    <property type="match status" value="1"/>
</dbReference>
<evidence type="ECO:0000259" key="3">
    <source>
        <dbReference type="SMART" id="SM00672"/>
    </source>
</evidence>
<evidence type="ECO:0000256" key="1">
    <source>
        <dbReference type="SAM" id="MobiDB-lite"/>
    </source>
</evidence>
<keyword evidence="2" id="KW-0472">Membrane</keyword>
<feature type="transmembrane region" description="Helical" evidence="2">
    <location>
        <begin position="207"/>
        <end position="224"/>
    </location>
</feature>
<dbReference type="SMART" id="SM00672">
    <property type="entry name" value="CAP10"/>
    <property type="match status" value="1"/>
</dbReference>
<organism evidence="4 5">
    <name type="scientific">Chaetomium fimeti</name>
    <dbReference type="NCBI Taxonomy" id="1854472"/>
    <lineage>
        <taxon>Eukaryota</taxon>
        <taxon>Fungi</taxon>
        <taxon>Dikarya</taxon>
        <taxon>Ascomycota</taxon>
        <taxon>Pezizomycotina</taxon>
        <taxon>Sordariomycetes</taxon>
        <taxon>Sordariomycetidae</taxon>
        <taxon>Sordariales</taxon>
        <taxon>Chaetomiaceae</taxon>
        <taxon>Chaetomium</taxon>
    </lineage>
</organism>
<keyword evidence="5" id="KW-1185">Reference proteome</keyword>
<feature type="domain" description="Glycosyl transferase CAP10" evidence="3">
    <location>
        <begin position="581"/>
        <end position="860"/>
    </location>
</feature>
<evidence type="ECO:0000256" key="2">
    <source>
        <dbReference type="SAM" id="Phobius"/>
    </source>
</evidence>
<dbReference type="InterPro" id="IPR051091">
    <property type="entry name" value="O-Glucosyltr/Glycosyltrsf_90"/>
</dbReference>
<feature type="region of interest" description="Disordered" evidence="1">
    <location>
        <begin position="87"/>
        <end position="120"/>
    </location>
</feature>
<reference evidence="4" key="2">
    <citation type="submission" date="2023-06" db="EMBL/GenBank/DDBJ databases">
        <authorList>
            <consortium name="Lawrence Berkeley National Laboratory"/>
            <person name="Haridas S."/>
            <person name="Hensen N."/>
            <person name="Bonometti L."/>
            <person name="Westerberg I."/>
            <person name="Brannstrom I.O."/>
            <person name="Guillou S."/>
            <person name="Cros-Aarteil S."/>
            <person name="Calhoun S."/>
            <person name="Kuo A."/>
            <person name="Mondo S."/>
            <person name="Pangilinan J."/>
            <person name="Riley R."/>
            <person name="Labutti K."/>
            <person name="Andreopoulos B."/>
            <person name="Lipzen A."/>
            <person name="Chen C."/>
            <person name="Yanf M."/>
            <person name="Daum C."/>
            <person name="Ng V."/>
            <person name="Clum A."/>
            <person name="Steindorff A."/>
            <person name="Ohm R."/>
            <person name="Martin F."/>
            <person name="Silar P."/>
            <person name="Natvig D."/>
            <person name="Lalanne C."/>
            <person name="Gautier V."/>
            <person name="Ament-Velasquez S.L."/>
            <person name="Kruys A."/>
            <person name="Hutchinson M.I."/>
            <person name="Powell A.J."/>
            <person name="Barry K."/>
            <person name="Miller A.N."/>
            <person name="Grigoriev I.V."/>
            <person name="Debuchy R."/>
            <person name="Gladieux P."/>
            <person name="Thoren M.H."/>
            <person name="Johannesson H."/>
        </authorList>
    </citation>
    <scope>NUCLEOTIDE SEQUENCE</scope>
    <source>
        <strain evidence="4">CBS 168.71</strain>
    </source>
</reference>
<dbReference type="RefSeq" id="XP_062657062.1">
    <property type="nucleotide sequence ID" value="XM_062805713.1"/>
</dbReference>
<keyword evidence="2" id="KW-1133">Transmembrane helix</keyword>
<feature type="transmembrane region" description="Helical" evidence="2">
    <location>
        <begin position="176"/>
        <end position="200"/>
    </location>
</feature>
<sequence length="872" mass="95784">MSAPRRHCFPWASRITTTITTPMTTATTAITAIIDPAVATTAAAALCAVATHRLGVGASPSAHIRSELVCWALLRLLVAGLRRWGSRRGGDRGEVGEGWELVDGGESAGEGGSEGGSRSPSARAASGWSVSVVALALAVVSGFAAEVGVLVLFPVLTPLVLVADRKLRPEIQASESRFAALANSVWGTALVALVAVSAAVRGSSLETLLLIIPLVALLVVYVALIPRTVDGPRLLPYIPDLEEAIPVISTRVWVLFLGMLGIQVYMFGIHSIELGFTPYLLGLVKAGFWYFAIQTARHTSWCTVTAIGTFGLVASRDPWVQISELEALSPVIASILVLAQIILMVPKRLNGRLILWTLFLVSVGPYLANVVAIQRANYSAVHAAEHPVEVLMRVAKAEFDQLLERQSKTYTAAVKEYQRRYGVEPPPGFKEWYEYAVDNQSPIIDEFDMIYESVSPFWRISGKEVVQIMNAAHQTPDIDLWLCSFSGATAETRCEHPTRYSDRHTGDMFNKLLGDIKGLIPDAKFLVNHLDEPRVLISPGADSSNPFSVIDLSEQPTWKAITKFCPSKPQEGHENPLETLGLPFVTNLTTTLDLCNHPEYAHMHGLFQAPPSFKLIEGLVPVLSTGAPSTMSDILLPSPAYIVEPQFHYNPTSDPPWPAKSNHLYWAGSTTGAVASDSPPNNWQTFHRQRFLTLAQNLAPSNHHPHTYLHQTRGATTQKLTTAQSTFLNPRHYAVAPTRIFQCTTPLPCRQQQTHFRRLPWQASDAALGAKLAFDLDGNGISGRFYKLLASRSLVLKQTVLREWHDERLRPWVHYVPVSLGMGEVPEVVEWFLGSGRGGERARELGEAGREWFGRAMREVDPRIIIKTEPMS</sequence>